<feature type="non-terminal residue" evidence="1">
    <location>
        <position position="79"/>
    </location>
</feature>
<comment type="caution">
    <text evidence="1">The sequence shown here is derived from an EMBL/GenBank/DDBJ whole genome shotgun (WGS) entry which is preliminary data.</text>
</comment>
<name>A0A812WUU3_SYMPI</name>
<evidence type="ECO:0000313" key="2">
    <source>
        <dbReference type="Proteomes" id="UP000649617"/>
    </source>
</evidence>
<evidence type="ECO:0000313" key="1">
    <source>
        <dbReference type="EMBL" id="CAE7704625.1"/>
    </source>
</evidence>
<dbReference type="EMBL" id="CAJNIZ010044901">
    <property type="protein sequence ID" value="CAE7704625.1"/>
    <property type="molecule type" value="Genomic_DNA"/>
</dbReference>
<protein>
    <submittedName>
        <fullName evidence="1">Uncharacterized protein</fullName>
    </submittedName>
</protein>
<proteinExistence type="predicted"/>
<accession>A0A812WUU3</accession>
<feature type="non-terminal residue" evidence="1">
    <location>
        <position position="1"/>
    </location>
</feature>
<sequence>TVPVLRVSSLPKEIWRAWPKSWGGHTASTGDRAGGVQKACSCWIRRMHCQSLESTTSSSAMAPKMCRPRFNSRVQMELC</sequence>
<dbReference type="AlphaFoldDB" id="A0A812WUU3"/>
<dbReference type="Proteomes" id="UP000649617">
    <property type="component" value="Unassembled WGS sequence"/>
</dbReference>
<reference evidence="1" key="1">
    <citation type="submission" date="2021-02" db="EMBL/GenBank/DDBJ databases">
        <authorList>
            <person name="Dougan E. K."/>
            <person name="Rhodes N."/>
            <person name="Thang M."/>
            <person name="Chan C."/>
        </authorList>
    </citation>
    <scope>NUCLEOTIDE SEQUENCE</scope>
</reference>
<keyword evidence="2" id="KW-1185">Reference proteome</keyword>
<gene>
    <name evidence="1" type="ORF">SPIL2461_LOCUS19868</name>
</gene>
<organism evidence="1 2">
    <name type="scientific">Symbiodinium pilosum</name>
    <name type="common">Dinoflagellate</name>
    <dbReference type="NCBI Taxonomy" id="2952"/>
    <lineage>
        <taxon>Eukaryota</taxon>
        <taxon>Sar</taxon>
        <taxon>Alveolata</taxon>
        <taxon>Dinophyceae</taxon>
        <taxon>Suessiales</taxon>
        <taxon>Symbiodiniaceae</taxon>
        <taxon>Symbiodinium</taxon>
    </lineage>
</organism>